<keyword evidence="1" id="KW-1133">Transmembrane helix</keyword>
<dbReference type="Proteomes" id="UP000317881">
    <property type="component" value="Unassembled WGS sequence"/>
</dbReference>
<sequence>MLDDVVADRRLVAERGRRADGVRVEPLLRVGAERLLRLGRDDVGAAPDLDVDLGGAVVRLGLRVEVLLALVAVQVAVTDLPALADAVVGGGDHSLRTALVFAALGLGGLGVGLVPAVVHVSQEGPPGWG</sequence>
<evidence type="ECO:0000256" key="1">
    <source>
        <dbReference type="SAM" id="Phobius"/>
    </source>
</evidence>
<gene>
    <name evidence="2" type="ORF">SSP24_24130</name>
</gene>
<comment type="caution">
    <text evidence="2">The sequence shown here is derived from an EMBL/GenBank/DDBJ whole genome shotgun (WGS) entry which is preliminary data.</text>
</comment>
<dbReference type="EMBL" id="BJND01000017">
    <property type="protein sequence ID" value="GEC04758.1"/>
    <property type="molecule type" value="Genomic_DNA"/>
</dbReference>
<organism evidence="2 3">
    <name type="scientific">Streptomyces spinoverrucosus</name>
    <dbReference type="NCBI Taxonomy" id="284043"/>
    <lineage>
        <taxon>Bacteria</taxon>
        <taxon>Bacillati</taxon>
        <taxon>Actinomycetota</taxon>
        <taxon>Actinomycetes</taxon>
        <taxon>Kitasatosporales</taxon>
        <taxon>Streptomycetaceae</taxon>
        <taxon>Streptomyces</taxon>
    </lineage>
</organism>
<keyword evidence="1" id="KW-0812">Transmembrane</keyword>
<feature type="transmembrane region" description="Helical" evidence="1">
    <location>
        <begin position="98"/>
        <end position="118"/>
    </location>
</feature>
<evidence type="ECO:0000313" key="3">
    <source>
        <dbReference type="Proteomes" id="UP000317881"/>
    </source>
</evidence>
<keyword evidence="1" id="KW-0472">Membrane</keyword>
<dbReference type="AlphaFoldDB" id="A0A4Y3VF99"/>
<proteinExistence type="predicted"/>
<keyword evidence="3" id="KW-1185">Reference proteome</keyword>
<evidence type="ECO:0000313" key="2">
    <source>
        <dbReference type="EMBL" id="GEC04758.1"/>
    </source>
</evidence>
<reference evidence="2 3" key="1">
    <citation type="submission" date="2019-06" db="EMBL/GenBank/DDBJ databases">
        <title>Whole genome shotgun sequence of Streptomyces spinoverrucosus NBRC 14228.</title>
        <authorList>
            <person name="Hosoyama A."/>
            <person name="Uohara A."/>
            <person name="Ohji S."/>
            <person name="Ichikawa N."/>
        </authorList>
    </citation>
    <scope>NUCLEOTIDE SEQUENCE [LARGE SCALE GENOMIC DNA]</scope>
    <source>
        <strain evidence="2 3">NBRC 14228</strain>
    </source>
</reference>
<name>A0A4Y3VF99_9ACTN</name>
<accession>A0A4Y3VF99</accession>
<protein>
    <submittedName>
        <fullName evidence="2">Uncharacterized protein</fullName>
    </submittedName>
</protein>